<accession>A0A067SV15</accession>
<sequence length="104" mass="11463">MSQSSFQSCQTDVQFSSQRTSAQPPSSHATYNRRLKQATIRIRKYKGGYVHLPAQVATFSLIIVPLLSSNLPPFVSVSSPSALVFIEMDTLSRFLGSDFPGVRP</sequence>
<dbReference type="EMBL" id="KL142382">
    <property type="protein sequence ID" value="KDR74731.1"/>
    <property type="molecule type" value="Genomic_DNA"/>
</dbReference>
<dbReference type="HOGENOM" id="CLU_2250352_0_0_1"/>
<feature type="transmembrane region" description="Helical" evidence="2">
    <location>
        <begin position="49"/>
        <end position="68"/>
    </location>
</feature>
<dbReference type="Proteomes" id="UP000027222">
    <property type="component" value="Unassembled WGS sequence"/>
</dbReference>
<gene>
    <name evidence="3" type="ORF">GALMADRAFT_561452</name>
</gene>
<protein>
    <submittedName>
        <fullName evidence="3">Uncharacterized protein</fullName>
    </submittedName>
</protein>
<evidence type="ECO:0000256" key="2">
    <source>
        <dbReference type="SAM" id="Phobius"/>
    </source>
</evidence>
<organism evidence="3 4">
    <name type="scientific">Galerina marginata (strain CBS 339.88)</name>
    <dbReference type="NCBI Taxonomy" id="685588"/>
    <lineage>
        <taxon>Eukaryota</taxon>
        <taxon>Fungi</taxon>
        <taxon>Dikarya</taxon>
        <taxon>Basidiomycota</taxon>
        <taxon>Agaricomycotina</taxon>
        <taxon>Agaricomycetes</taxon>
        <taxon>Agaricomycetidae</taxon>
        <taxon>Agaricales</taxon>
        <taxon>Agaricineae</taxon>
        <taxon>Strophariaceae</taxon>
        <taxon>Galerina</taxon>
    </lineage>
</organism>
<proteinExistence type="predicted"/>
<feature type="region of interest" description="Disordered" evidence="1">
    <location>
        <begin position="1"/>
        <end position="30"/>
    </location>
</feature>
<keyword evidence="2" id="KW-1133">Transmembrane helix</keyword>
<dbReference type="AlphaFoldDB" id="A0A067SV15"/>
<keyword evidence="2" id="KW-0472">Membrane</keyword>
<evidence type="ECO:0000256" key="1">
    <source>
        <dbReference type="SAM" id="MobiDB-lite"/>
    </source>
</evidence>
<name>A0A067SV15_GALM3</name>
<keyword evidence="2" id="KW-0812">Transmembrane</keyword>
<keyword evidence="4" id="KW-1185">Reference proteome</keyword>
<reference evidence="4" key="1">
    <citation type="journal article" date="2014" name="Proc. Natl. Acad. Sci. U.S.A.">
        <title>Extensive sampling of basidiomycete genomes demonstrates inadequacy of the white-rot/brown-rot paradigm for wood decay fungi.</title>
        <authorList>
            <person name="Riley R."/>
            <person name="Salamov A.A."/>
            <person name="Brown D.W."/>
            <person name="Nagy L.G."/>
            <person name="Floudas D."/>
            <person name="Held B.W."/>
            <person name="Levasseur A."/>
            <person name="Lombard V."/>
            <person name="Morin E."/>
            <person name="Otillar R."/>
            <person name="Lindquist E.A."/>
            <person name="Sun H."/>
            <person name="LaButti K.M."/>
            <person name="Schmutz J."/>
            <person name="Jabbour D."/>
            <person name="Luo H."/>
            <person name="Baker S.E."/>
            <person name="Pisabarro A.G."/>
            <person name="Walton J.D."/>
            <person name="Blanchette R.A."/>
            <person name="Henrissat B."/>
            <person name="Martin F."/>
            <person name="Cullen D."/>
            <person name="Hibbett D.S."/>
            <person name="Grigoriev I.V."/>
        </authorList>
    </citation>
    <scope>NUCLEOTIDE SEQUENCE [LARGE SCALE GENOMIC DNA]</scope>
    <source>
        <strain evidence="4">CBS 339.88</strain>
    </source>
</reference>
<evidence type="ECO:0000313" key="3">
    <source>
        <dbReference type="EMBL" id="KDR74731.1"/>
    </source>
</evidence>
<evidence type="ECO:0000313" key="4">
    <source>
        <dbReference type="Proteomes" id="UP000027222"/>
    </source>
</evidence>